<evidence type="ECO:0000313" key="5">
    <source>
        <dbReference type="EMBL" id="MDT2405057.1"/>
    </source>
</evidence>
<dbReference type="Gene3D" id="1.10.10.10">
    <property type="entry name" value="Winged helix-like DNA-binding domain superfamily/Winged helix DNA-binding domain"/>
    <property type="match status" value="1"/>
</dbReference>
<name>A0AAJ2IPH7_ENTAV</name>
<sequence>MLFLPKKGEAIVDTIDDTDLKILKLLSADSRIRIKDLSKTVMMSEPSVKRRIEKMVDIGVLRNFTIEIDYSKLGFSIPFYIKISDLTIHFNEFIKRARQLNPALTIDSVTGEENYIMQGRAQTIAEVEKLLAALMSYGKVSTSIILEETTGKKLIDLL</sequence>
<keyword evidence="2" id="KW-0238">DNA-binding</keyword>
<dbReference type="PRINTS" id="PR00033">
    <property type="entry name" value="HTHASNC"/>
</dbReference>
<gene>
    <name evidence="5" type="ORF">P7D43_22050</name>
    <name evidence="6" type="ORF">P7D79_20970</name>
</gene>
<evidence type="ECO:0000313" key="8">
    <source>
        <dbReference type="Proteomes" id="UP001264335"/>
    </source>
</evidence>
<dbReference type="EMBL" id="JARPWY010000098">
    <property type="protein sequence ID" value="MDT2516697.1"/>
    <property type="molecule type" value="Genomic_DNA"/>
</dbReference>
<keyword evidence="1" id="KW-0805">Transcription regulation</keyword>
<evidence type="ECO:0000256" key="3">
    <source>
        <dbReference type="ARBA" id="ARBA00023163"/>
    </source>
</evidence>
<dbReference type="InterPro" id="IPR019887">
    <property type="entry name" value="Tscrpt_reg_AsnC/Lrp_C"/>
</dbReference>
<dbReference type="GO" id="GO:0043200">
    <property type="term" value="P:response to amino acid"/>
    <property type="evidence" value="ECO:0007669"/>
    <property type="project" value="TreeGrafter"/>
</dbReference>
<evidence type="ECO:0000259" key="4">
    <source>
        <dbReference type="PROSITE" id="PS50956"/>
    </source>
</evidence>
<evidence type="ECO:0000256" key="2">
    <source>
        <dbReference type="ARBA" id="ARBA00023125"/>
    </source>
</evidence>
<dbReference type="Pfam" id="PF13404">
    <property type="entry name" value="HTH_AsnC-type"/>
    <property type="match status" value="1"/>
</dbReference>
<dbReference type="PANTHER" id="PTHR30154">
    <property type="entry name" value="LEUCINE-RESPONSIVE REGULATORY PROTEIN"/>
    <property type="match status" value="1"/>
</dbReference>
<dbReference type="InterPro" id="IPR011008">
    <property type="entry name" value="Dimeric_a/b-barrel"/>
</dbReference>
<reference evidence="5 8" key="1">
    <citation type="submission" date="2023-03" db="EMBL/GenBank/DDBJ databases">
        <authorList>
            <person name="Shen W."/>
            <person name="Cai J."/>
        </authorList>
    </citation>
    <scope>NUCLEOTIDE SEQUENCE</scope>
    <source>
        <strain evidence="5">P33-2</strain>
        <strain evidence="6 8">Y2</strain>
    </source>
</reference>
<dbReference type="PROSITE" id="PS50956">
    <property type="entry name" value="HTH_ASNC_2"/>
    <property type="match status" value="1"/>
</dbReference>
<comment type="caution">
    <text evidence="5">The sequence shown here is derived from an EMBL/GenBank/DDBJ whole genome shotgun (WGS) entry which is preliminary data.</text>
</comment>
<dbReference type="InterPro" id="IPR000485">
    <property type="entry name" value="AsnC-type_HTH_dom"/>
</dbReference>
<dbReference type="GO" id="GO:0043565">
    <property type="term" value="F:sequence-specific DNA binding"/>
    <property type="evidence" value="ECO:0007669"/>
    <property type="project" value="InterPro"/>
</dbReference>
<dbReference type="GO" id="GO:0005829">
    <property type="term" value="C:cytosol"/>
    <property type="evidence" value="ECO:0007669"/>
    <property type="project" value="TreeGrafter"/>
</dbReference>
<dbReference type="EMBL" id="JARPWH010000170">
    <property type="protein sequence ID" value="MDT2405057.1"/>
    <property type="molecule type" value="Genomic_DNA"/>
</dbReference>
<dbReference type="InterPro" id="IPR019888">
    <property type="entry name" value="Tscrpt_reg_AsnC-like"/>
</dbReference>
<dbReference type="AlphaFoldDB" id="A0AAJ2IPH7"/>
<evidence type="ECO:0000256" key="1">
    <source>
        <dbReference type="ARBA" id="ARBA00023015"/>
    </source>
</evidence>
<protein>
    <submittedName>
        <fullName evidence="5">AsnC family transcriptional regulator</fullName>
    </submittedName>
</protein>
<proteinExistence type="predicted"/>
<dbReference type="InterPro" id="IPR036390">
    <property type="entry name" value="WH_DNA-bd_sf"/>
</dbReference>
<dbReference type="Proteomes" id="UP001264335">
    <property type="component" value="Unassembled WGS sequence"/>
</dbReference>
<dbReference type="Proteomes" id="UP001260773">
    <property type="component" value="Unassembled WGS sequence"/>
</dbReference>
<dbReference type="SUPFAM" id="SSF46785">
    <property type="entry name" value="Winged helix' DNA-binding domain"/>
    <property type="match status" value="1"/>
</dbReference>
<dbReference type="SMART" id="SM00344">
    <property type="entry name" value="HTH_ASNC"/>
    <property type="match status" value="1"/>
</dbReference>
<dbReference type="RefSeq" id="WP_227150740.1">
    <property type="nucleotide sequence ID" value="NZ_JAHLOU010000153.1"/>
</dbReference>
<evidence type="ECO:0000313" key="7">
    <source>
        <dbReference type="Proteomes" id="UP001260773"/>
    </source>
</evidence>
<dbReference type="InterPro" id="IPR036388">
    <property type="entry name" value="WH-like_DNA-bd_sf"/>
</dbReference>
<dbReference type="Pfam" id="PF01037">
    <property type="entry name" value="AsnC_trans_reg"/>
    <property type="match status" value="1"/>
</dbReference>
<organism evidence="5 7">
    <name type="scientific">Enterococcus avium</name>
    <name type="common">Streptococcus avium</name>
    <dbReference type="NCBI Taxonomy" id="33945"/>
    <lineage>
        <taxon>Bacteria</taxon>
        <taxon>Bacillati</taxon>
        <taxon>Bacillota</taxon>
        <taxon>Bacilli</taxon>
        <taxon>Lactobacillales</taxon>
        <taxon>Enterococcaceae</taxon>
        <taxon>Enterococcus</taxon>
    </lineage>
</organism>
<dbReference type="SUPFAM" id="SSF54909">
    <property type="entry name" value="Dimeric alpha+beta barrel"/>
    <property type="match status" value="1"/>
</dbReference>
<accession>A0AAJ2IPH7</accession>
<dbReference type="PANTHER" id="PTHR30154:SF34">
    <property type="entry name" value="TRANSCRIPTIONAL REGULATOR AZLB"/>
    <property type="match status" value="1"/>
</dbReference>
<keyword evidence="3" id="KW-0804">Transcription</keyword>
<dbReference type="Gene3D" id="3.30.70.920">
    <property type="match status" value="1"/>
</dbReference>
<feature type="domain" description="HTH asnC-type" evidence="4">
    <location>
        <begin position="15"/>
        <end position="76"/>
    </location>
</feature>
<evidence type="ECO:0000313" key="6">
    <source>
        <dbReference type="EMBL" id="MDT2516697.1"/>
    </source>
</evidence>